<feature type="compositionally biased region" description="Polar residues" evidence="1">
    <location>
        <begin position="480"/>
        <end position="494"/>
    </location>
</feature>
<feature type="region of interest" description="Disordered" evidence="1">
    <location>
        <begin position="578"/>
        <end position="639"/>
    </location>
</feature>
<feature type="compositionally biased region" description="Basic and acidic residues" evidence="1">
    <location>
        <begin position="587"/>
        <end position="604"/>
    </location>
</feature>
<gene>
    <name evidence="2" type="ORF">PHLCEN_2v3039</name>
</gene>
<dbReference type="Proteomes" id="UP000186601">
    <property type="component" value="Unassembled WGS sequence"/>
</dbReference>
<feature type="compositionally biased region" description="Basic residues" evidence="1">
    <location>
        <begin position="605"/>
        <end position="620"/>
    </location>
</feature>
<name>A0A2R6R7C7_9APHY</name>
<evidence type="ECO:0000256" key="1">
    <source>
        <dbReference type="SAM" id="MobiDB-lite"/>
    </source>
</evidence>
<organism evidence="2 3">
    <name type="scientific">Hermanssonia centrifuga</name>
    <dbReference type="NCBI Taxonomy" id="98765"/>
    <lineage>
        <taxon>Eukaryota</taxon>
        <taxon>Fungi</taxon>
        <taxon>Dikarya</taxon>
        <taxon>Basidiomycota</taxon>
        <taxon>Agaricomycotina</taxon>
        <taxon>Agaricomycetes</taxon>
        <taxon>Polyporales</taxon>
        <taxon>Meruliaceae</taxon>
        <taxon>Hermanssonia</taxon>
    </lineage>
</organism>
<sequence>MEIILNLFARMIPPTNGNSAGRANRNAFIRSVFVQSSPDDVKTGEELAKMMETVSSADWDLTSSRIVDILAQSNIAFPQPFKATEVVVCGESKPSDRIYVDEKGFVGNVLVEDDMYESLCALYSAIRNVQISYRGTTNDNLYDNPQVTVYLRTPPTIGKEPIHPETLDDHDVAALAFHDDAPLKNVIQSNQTTGLDIPDVAISPAVAVSCVSAPGTPPVDLSGIPCTKAAPTPPLFRTTSQVLRDTCFGTSDDELSDVRCLSMSPSSARTPSIKPAEKVAVSARPRKIFKGKQIDDWDDEVADSTPIRSSKVKQRGKKKLVFVSDEDEIEEIVPMAKIDTSSISRRRSVLTMTDILSSAKSGAVSIRRTTQTKKPEKVPSKLPEEPPTQKPTQKTPSTTTILDSSEFRSNLEPDSTLVGHTSLVSAAIPHTPLVKSSDITFKSAATPRKQRDRQQASQSSSPIPAIRAIPKSVKSALLKGQNQASGKSSYPTSDRSAKRKRDLEDEAGQSPKKRPVVSENAIQSVKTESHILKAGGFRPTKRYRGKKGRTSSPVPSIPGKVDYDKIPDAPPPALVHETKVASSPQVVHREEKEKITKASDDSKPTTRRTKAATMKSKKKQVTCAESTRGTKNPSRPKNLKLSKLESNIAETEHVGADHPDIFPAGLQPLTDEASDTPQREKVPERASLSRLKTGQETAQQLLEVNKNMLPMDVTRLITEIVEETPANPRAVISNVVEQVLLHNSPSDPVLRKQKSKRPPWDEIDFLKPTLQDVEIPPSPVDEALEDEKMFDLDITLVEADIVAKNHGRHKIEFDYFPKPSLNAKALLRKINGKVEGVRHEVRIGRDSLLMDAASDLRDMYSESAGHYNRLIEFEAEYATFGRNLIHGFDDLLKTDQEIHQEIQKIIQAHDRSTLSQKMPTSLFSTGLPAAIMNYYP</sequence>
<evidence type="ECO:0000313" key="3">
    <source>
        <dbReference type="Proteomes" id="UP000186601"/>
    </source>
</evidence>
<dbReference type="AlphaFoldDB" id="A0A2R6R7C7"/>
<feature type="compositionally biased region" description="Basic residues" evidence="1">
    <location>
        <begin position="539"/>
        <end position="549"/>
    </location>
</feature>
<proteinExistence type="predicted"/>
<dbReference type="STRING" id="98765.A0A2R6R7C7"/>
<evidence type="ECO:0000313" key="2">
    <source>
        <dbReference type="EMBL" id="PSS22673.1"/>
    </source>
</evidence>
<feature type="compositionally biased region" description="Basic and acidic residues" evidence="1">
    <location>
        <begin position="373"/>
        <end position="384"/>
    </location>
</feature>
<feature type="region of interest" description="Disordered" evidence="1">
    <location>
        <begin position="439"/>
        <end position="563"/>
    </location>
</feature>
<protein>
    <submittedName>
        <fullName evidence="2">Uncharacterized protein</fullName>
    </submittedName>
</protein>
<comment type="caution">
    <text evidence="2">The sequence shown here is derived from an EMBL/GenBank/DDBJ whole genome shotgun (WGS) entry which is preliminary data.</text>
</comment>
<feature type="compositionally biased region" description="Low complexity" evidence="1">
    <location>
        <begin position="390"/>
        <end position="400"/>
    </location>
</feature>
<reference evidence="2 3" key="1">
    <citation type="submission" date="2018-02" db="EMBL/GenBank/DDBJ databases">
        <title>Genome sequence of the basidiomycete white-rot fungus Phlebia centrifuga.</title>
        <authorList>
            <person name="Granchi Z."/>
            <person name="Peng M."/>
            <person name="de Vries R.P."/>
            <person name="Hilden K."/>
            <person name="Makela M.R."/>
            <person name="Grigoriev I."/>
            <person name="Riley R."/>
        </authorList>
    </citation>
    <scope>NUCLEOTIDE SEQUENCE [LARGE SCALE GENOMIC DNA]</scope>
    <source>
        <strain evidence="2 3">FBCC195</strain>
    </source>
</reference>
<feature type="compositionally biased region" description="Low complexity" evidence="1">
    <location>
        <begin position="455"/>
        <end position="470"/>
    </location>
</feature>
<feature type="compositionally biased region" description="Polar residues" evidence="1">
    <location>
        <begin position="623"/>
        <end position="635"/>
    </location>
</feature>
<feature type="region of interest" description="Disordered" evidence="1">
    <location>
        <begin position="656"/>
        <end position="694"/>
    </location>
</feature>
<keyword evidence="3" id="KW-1185">Reference proteome</keyword>
<dbReference type="OrthoDB" id="3270368at2759"/>
<feature type="region of interest" description="Disordered" evidence="1">
    <location>
        <begin position="360"/>
        <end position="403"/>
    </location>
</feature>
<dbReference type="EMBL" id="MLYV02000271">
    <property type="protein sequence ID" value="PSS22673.1"/>
    <property type="molecule type" value="Genomic_DNA"/>
</dbReference>
<accession>A0A2R6R7C7</accession>